<evidence type="ECO:0000256" key="4">
    <source>
        <dbReference type="PROSITE-ProRule" id="PRU00267"/>
    </source>
</evidence>
<organism evidence="7 8">
    <name type="scientific">Aureobasidium melanogenum (strain CBS 110374)</name>
    <name type="common">Aureobasidium pullulans var. melanogenum</name>
    <dbReference type="NCBI Taxonomy" id="1043003"/>
    <lineage>
        <taxon>Eukaryota</taxon>
        <taxon>Fungi</taxon>
        <taxon>Dikarya</taxon>
        <taxon>Ascomycota</taxon>
        <taxon>Pezizomycotina</taxon>
        <taxon>Dothideomycetes</taxon>
        <taxon>Dothideomycetidae</taxon>
        <taxon>Dothideales</taxon>
        <taxon>Saccotheciaceae</taxon>
        <taxon>Aureobasidium</taxon>
    </lineage>
</organism>
<feature type="compositionally biased region" description="Polar residues" evidence="5">
    <location>
        <begin position="354"/>
        <end position="364"/>
    </location>
</feature>
<sequence length="748" mass="82267">MSVIRVPLSDSRFSTLSPNTTSSAAEPSHAQPQIVFTRQLWERTMPSAEHDDLSTSSQGIASNGSVNPRRVSTNISIAPQVQHSPKSRLSDTPLTPEESPPFCEHRKRSADVLGQDELQDVSPSHTRDGSTESVVNFCLCQPEPKVPRPRNAFILYRQNRQAAVVAQNPGLANPDISKIIGEQWRNEPEAEKNRWKAYAEEEKLQHQQRYPSYRYQPKRSGRRGSVSSESGFPQTDHRKCQKCGGRTIIHPTPSTPSSARERSDRPRSLETSPSSAYPHPPRLNAFQLPPPTPSSTTTPSTRYLPMLNNLSLSSPHPRNMNNGRPSQPFMVQRGEDEHSSILSPDLKRRRFESPQGTYVMSTRTMPPRQNAGPGTPFPFGPQGQPQQMGPPHQFQPPPGAQHVRRESLPRPTELLRGPMPPNMMGPPPRPGPGYSQHRANQGQRPGGPELSLTLPPLQAGTLSGPPTASRVGPGQPSGGNRGSESKEPDRRSVGEIIMSMSFMAKVQILGRVAPPFSTTEHNKSRATIIAIEGDDAEAARDVTDWLEEFLGREGDMVVKVVDGPKLPEGKDGSEVEFQELLRTVADWHDNGKKIEQLARGDKERKDSDSSSQSGSIADGEAMEVDSSLSSSRVVILLRTYTVTASNVFASRVAIKDAYKAADHWQWTATLWRGIVGPDMTVYVKEADRAEDAGKGGVEIKEENRIMAVRRFKGSEENGGVEGIEAGTLRRLGFEVGEWVRSGGATKKE</sequence>
<dbReference type="HOGENOM" id="CLU_010453_0_1_1"/>
<dbReference type="GO" id="GO:0000978">
    <property type="term" value="F:RNA polymerase II cis-regulatory region sequence-specific DNA binding"/>
    <property type="evidence" value="ECO:0007669"/>
    <property type="project" value="TreeGrafter"/>
</dbReference>
<gene>
    <name evidence="7" type="ORF">M437DRAFT_74676</name>
</gene>
<evidence type="ECO:0000256" key="2">
    <source>
        <dbReference type="ARBA" id="ARBA00023125"/>
    </source>
</evidence>
<dbReference type="AlphaFoldDB" id="A0A074VRP4"/>
<evidence type="ECO:0000259" key="6">
    <source>
        <dbReference type="PROSITE" id="PS50118"/>
    </source>
</evidence>
<dbReference type="CDD" id="cd01389">
    <property type="entry name" value="HMG-box_ROX1-like"/>
    <property type="match status" value="1"/>
</dbReference>
<evidence type="ECO:0000256" key="5">
    <source>
        <dbReference type="SAM" id="MobiDB-lite"/>
    </source>
</evidence>
<feature type="region of interest" description="Disordered" evidence="5">
    <location>
        <begin position="47"/>
        <end position="109"/>
    </location>
</feature>
<keyword evidence="2 4" id="KW-0238">DNA-binding</keyword>
<keyword evidence="1" id="KW-0805">Transcription regulation</keyword>
<feature type="compositionally biased region" description="Polar residues" evidence="5">
    <location>
        <begin position="54"/>
        <end position="84"/>
    </location>
</feature>
<feature type="compositionally biased region" description="Pro residues" evidence="5">
    <location>
        <begin position="418"/>
        <end position="431"/>
    </location>
</feature>
<name>A0A074VRP4_AURM1</name>
<feature type="compositionally biased region" description="Low complexity" evidence="5">
    <location>
        <begin position="294"/>
        <end position="319"/>
    </location>
</feature>
<evidence type="ECO:0000256" key="1">
    <source>
        <dbReference type="ARBA" id="ARBA00023015"/>
    </source>
</evidence>
<dbReference type="Proteomes" id="UP000030672">
    <property type="component" value="Unassembled WGS sequence"/>
</dbReference>
<dbReference type="Gene3D" id="1.10.30.10">
    <property type="entry name" value="High mobility group box domain"/>
    <property type="match status" value="1"/>
</dbReference>
<dbReference type="GO" id="GO:0001228">
    <property type="term" value="F:DNA-binding transcription activator activity, RNA polymerase II-specific"/>
    <property type="evidence" value="ECO:0007669"/>
    <property type="project" value="TreeGrafter"/>
</dbReference>
<protein>
    <recommendedName>
        <fullName evidence="6">HMG box domain-containing protein</fullName>
    </recommendedName>
</protein>
<keyword evidence="4" id="KW-0539">Nucleus</keyword>
<dbReference type="GO" id="GO:0005634">
    <property type="term" value="C:nucleus"/>
    <property type="evidence" value="ECO:0007669"/>
    <property type="project" value="UniProtKB-UniRule"/>
</dbReference>
<dbReference type="STRING" id="1043003.A0A074VRP4"/>
<keyword evidence="3" id="KW-0804">Transcription</keyword>
<dbReference type="Pfam" id="PF00505">
    <property type="entry name" value="HMG_box"/>
    <property type="match status" value="1"/>
</dbReference>
<dbReference type="InterPro" id="IPR050140">
    <property type="entry name" value="SRY-related_HMG-box_TF-like"/>
</dbReference>
<dbReference type="SMART" id="SM00398">
    <property type="entry name" value="HMG"/>
    <property type="match status" value="1"/>
</dbReference>
<feature type="compositionally biased region" description="Low complexity" evidence="5">
    <location>
        <begin position="380"/>
        <end position="392"/>
    </location>
</feature>
<dbReference type="PANTHER" id="PTHR10270">
    <property type="entry name" value="SOX TRANSCRIPTION FACTOR"/>
    <property type="match status" value="1"/>
</dbReference>
<dbReference type="SUPFAM" id="SSF47095">
    <property type="entry name" value="HMG-box"/>
    <property type="match status" value="1"/>
</dbReference>
<feature type="compositionally biased region" description="Polar residues" evidence="5">
    <location>
        <begin position="11"/>
        <end position="33"/>
    </location>
</feature>
<evidence type="ECO:0000256" key="3">
    <source>
        <dbReference type="ARBA" id="ARBA00023163"/>
    </source>
</evidence>
<dbReference type="RefSeq" id="XP_040880443.1">
    <property type="nucleotide sequence ID" value="XM_041026281.1"/>
</dbReference>
<dbReference type="PROSITE" id="PS50118">
    <property type="entry name" value="HMG_BOX_2"/>
    <property type="match status" value="1"/>
</dbReference>
<feature type="region of interest" description="Disordered" evidence="5">
    <location>
        <begin position="596"/>
        <end position="622"/>
    </location>
</feature>
<dbReference type="FunFam" id="1.10.30.10:FF:000041">
    <property type="entry name" value="HMG box family protein"/>
    <property type="match status" value="1"/>
</dbReference>
<feature type="region of interest" description="Disordered" evidence="5">
    <location>
        <begin position="201"/>
        <end position="490"/>
    </location>
</feature>
<accession>A0A074VRP4</accession>
<feature type="domain" description="HMG box" evidence="6">
    <location>
        <begin position="146"/>
        <end position="214"/>
    </location>
</feature>
<evidence type="ECO:0000313" key="7">
    <source>
        <dbReference type="EMBL" id="KEQ63420.1"/>
    </source>
</evidence>
<feature type="compositionally biased region" description="Basic and acidic residues" evidence="5">
    <location>
        <begin position="259"/>
        <end position="268"/>
    </location>
</feature>
<evidence type="ECO:0000313" key="8">
    <source>
        <dbReference type="Proteomes" id="UP000030672"/>
    </source>
</evidence>
<dbReference type="InterPro" id="IPR036910">
    <property type="entry name" value="HMG_box_dom_sf"/>
</dbReference>
<feature type="DNA-binding region" description="HMG box" evidence="4">
    <location>
        <begin position="146"/>
        <end position="214"/>
    </location>
</feature>
<dbReference type="EMBL" id="KL584831">
    <property type="protein sequence ID" value="KEQ63420.1"/>
    <property type="molecule type" value="Genomic_DNA"/>
</dbReference>
<feature type="compositionally biased region" description="Basic and acidic residues" evidence="5">
    <location>
        <begin position="596"/>
        <end position="608"/>
    </location>
</feature>
<keyword evidence="8" id="KW-1185">Reference proteome</keyword>
<feature type="region of interest" description="Disordered" evidence="5">
    <location>
        <begin position="1"/>
        <end position="33"/>
    </location>
</feature>
<dbReference type="GeneID" id="63919654"/>
<proteinExistence type="predicted"/>
<dbReference type="PANTHER" id="PTHR10270:SF320">
    <property type="entry name" value="BOX TRANSCRIPTIONAL REGULATOR, PUTATIVE (AFU_ORTHOLOGUE AFUA_4G10820)-RELATED"/>
    <property type="match status" value="1"/>
</dbReference>
<dbReference type="GO" id="GO:0030154">
    <property type="term" value="P:cell differentiation"/>
    <property type="evidence" value="ECO:0007669"/>
    <property type="project" value="TreeGrafter"/>
</dbReference>
<dbReference type="InterPro" id="IPR009071">
    <property type="entry name" value="HMG_box_dom"/>
</dbReference>
<reference evidence="7 8" key="1">
    <citation type="journal article" date="2014" name="BMC Genomics">
        <title>Genome sequencing of four Aureobasidium pullulans varieties: biotechnological potential, stress tolerance, and description of new species.</title>
        <authorList>
            <person name="Gostin Ar C."/>
            <person name="Ohm R.A."/>
            <person name="Kogej T."/>
            <person name="Sonjak S."/>
            <person name="Turk M."/>
            <person name="Zajc J."/>
            <person name="Zalar P."/>
            <person name="Grube M."/>
            <person name="Sun H."/>
            <person name="Han J."/>
            <person name="Sharma A."/>
            <person name="Chiniquy J."/>
            <person name="Ngan C.Y."/>
            <person name="Lipzen A."/>
            <person name="Barry K."/>
            <person name="Grigoriev I.V."/>
            <person name="Gunde-Cimerman N."/>
        </authorList>
    </citation>
    <scope>NUCLEOTIDE SEQUENCE [LARGE SCALE GENOMIC DNA]</scope>
    <source>
        <strain evidence="7 8">CBS 110374</strain>
    </source>
</reference>
<dbReference type="GO" id="GO:0000122">
    <property type="term" value="P:negative regulation of transcription by RNA polymerase II"/>
    <property type="evidence" value="ECO:0007669"/>
    <property type="project" value="TreeGrafter"/>
</dbReference>